<dbReference type="AlphaFoldDB" id="A0A182QHI2"/>
<feature type="transmembrane region" description="Helical" evidence="1">
    <location>
        <begin position="117"/>
        <end position="134"/>
    </location>
</feature>
<protein>
    <submittedName>
        <fullName evidence="2">Uncharacterized protein</fullName>
    </submittedName>
</protein>
<evidence type="ECO:0000313" key="3">
    <source>
        <dbReference type="Proteomes" id="UP000075886"/>
    </source>
</evidence>
<dbReference type="EnsemblMetazoa" id="AFAF010285-RA">
    <property type="protein sequence ID" value="AFAF010285-PA"/>
    <property type="gene ID" value="AFAF010285"/>
</dbReference>
<evidence type="ECO:0000313" key="2">
    <source>
        <dbReference type="EnsemblMetazoa" id="AFAF010285-PA"/>
    </source>
</evidence>
<name>A0A182QHI2_9DIPT</name>
<reference evidence="2" key="2">
    <citation type="submission" date="2020-05" db="UniProtKB">
        <authorList>
            <consortium name="EnsemblMetazoa"/>
        </authorList>
    </citation>
    <scope>IDENTIFICATION</scope>
    <source>
        <strain evidence="2">FAR1</strain>
    </source>
</reference>
<keyword evidence="1" id="KW-0812">Transmembrane</keyword>
<proteinExistence type="predicted"/>
<reference evidence="3" key="1">
    <citation type="submission" date="2014-01" db="EMBL/GenBank/DDBJ databases">
        <title>The Genome Sequence of Anopheles farauti FAR1 (V2).</title>
        <authorList>
            <consortium name="The Broad Institute Genomics Platform"/>
            <person name="Neafsey D.E."/>
            <person name="Besansky N."/>
            <person name="Howell P."/>
            <person name="Walton C."/>
            <person name="Young S.K."/>
            <person name="Zeng Q."/>
            <person name="Gargeya S."/>
            <person name="Fitzgerald M."/>
            <person name="Haas B."/>
            <person name="Abouelleil A."/>
            <person name="Allen A.W."/>
            <person name="Alvarado L."/>
            <person name="Arachchi H.M."/>
            <person name="Berlin A.M."/>
            <person name="Chapman S.B."/>
            <person name="Gainer-Dewar J."/>
            <person name="Goldberg J."/>
            <person name="Griggs A."/>
            <person name="Gujja S."/>
            <person name="Hansen M."/>
            <person name="Howarth C."/>
            <person name="Imamovic A."/>
            <person name="Ireland A."/>
            <person name="Larimer J."/>
            <person name="McCowan C."/>
            <person name="Murphy C."/>
            <person name="Pearson M."/>
            <person name="Poon T.W."/>
            <person name="Priest M."/>
            <person name="Roberts A."/>
            <person name="Saif S."/>
            <person name="Shea T."/>
            <person name="Sisk P."/>
            <person name="Sykes S."/>
            <person name="Wortman J."/>
            <person name="Nusbaum C."/>
            <person name="Birren B."/>
        </authorList>
    </citation>
    <scope>NUCLEOTIDE SEQUENCE [LARGE SCALE GENOMIC DNA]</scope>
    <source>
        <strain evidence="3">FAR1</strain>
    </source>
</reference>
<dbReference type="EMBL" id="AXCN02002228">
    <property type="status" value="NOT_ANNOTATED_CDS"/>
    <property type="molecule type" value="Genomic_DNA"/>
</dbReference>
<keyword evidence="3" id="KW-1185">Reference proteome</keyword>
<keyword evidence="1" id="KW-0472">Membrane</keyword>
<keyword evidence="1" id="KW-1133">Transmembrane helix</keyword>
<organism evidence="2 3">
    <name type="scientific">Anopheles farauti</name>
    <dbReference type="NCBI Taxonomy" id="69004"/>
    <lineage>
        <taxon>Eukaryota</taxon>
        <taxon>Metazoa</taxon>
        <taxon>Ecdysozoa</taxon>
        <taxon>Arthropoda</taxon>
        <taxon>Hexapoda</taxon>
        <taxon>Insecta</taxon>
        <taxon>Pterygota</taxon>
        <taxon>Neoptera</taxon>
        <taxon>Endopterygota</taxon>
        <taxon>Diptera</taxon>
        <taxon>Nematocera</taxon>
        <taxon>Culicoidea</taxon>
        <taxon>Culicidae</taxon>
        <taxon>Anophelinae</taxon>
        <taxon>Anopheles</taxon>
    </lineage>
</organism>
<evidence type="ECO:0000256" key="1">
    <source>
        <dbReference type="SAM" id="Phobius"/>
    </source>
</evidence>
<accession>A0A182QHI2</accession>
<dbReference type="Proteomes" id="UP000075886">
    <property type="component" value="Unassembled WGS sequence"/>
</dbReference>
<sequence length="140" mass="16843">MAHVTNARWLPIRTGRNRFRQARLTVDCAAVPTVLFAPRHRELLLTIRTLVDVIIILPTDLRVRRPYLFQLHLQRLRQLHKVFLHSLVFVPQRHLQLSIIITKFIERLLHLDRPFSQLLHLILVFFTFPMPLYFQIRTKR</sequence>
<dbReference type="VEuPathDB" id="VectorBase:AFAF010285"/>